<dbReference type="InterPro" id="IPR009288">
    <property type="entry name" value="AIG2-like_dom"/>
</dbReference>
<dbReference type="CDD" id="cd06661">
    <property type="entry name" value="GGCT_like"/>
    <property type="match status" value="1"/>
</dbReference>
<evidence type="ECO:0000259" key="1">
    <source>
        <dbReference type="Pfam" id="PF06094"/>
    </source>
</evidence>
<dbReference type="Gene3D" id="3.10.490.10">
    <property type="entry name" value="Gamma-glutamyl cyclotransferase-like"/>
    <property type="match status" value="1"/>
</dbReference>
<comment type="caution">
    <text evidence="2">The sequence shown here is derived from an EMBL/GenBank/DDBJ whole genome shotgun (WGS) entry which is preliminary data.</text>
</comment>
<keyword evidence="3" id="KW-1185">Reference proteome</keyword>
<feature type="domain" description="Gamma-glutamylcyclotransferase AIG2-like" evidence="1">
    <location>
        <begin position="4"/>
        <end position="99"/>
    </location>
</feature>
<protein>
    <submittedName>
        <fullName evidence="2">Gamma-glutamylcyclotransferase</fullName>
    </submittedName>
</protein>
<dbReference type="Proteomes" id="UP001596395">
    <property type="component" value="Unassembled WGS sequence"/>
</dbReference>
<dbReference type="Pfam" id="PF06094">
    <property type="entry name" value="GGACT"/>
    <property type="match status" value="1"/>
</dbReference>
<gene>
    <name evidence="2" type="ORF">ACFQGB_03350</name>
</gene>
<reference evidence="2 3" key="1">
    <citation type="journal article" date="2019" name="Int. J. Syst. Evol. Microbiol.">
        <title>The Global Catalogue of Microorganisms (GCM) 10K type strain sequencing project: providing services to taxonomists for standard genome sequencing and annotation.</title>
        <authorList>
            <consortium name="The Broad Institute Genomics Platform"/>
            <consortium name="The Broad Institute Genome Sequencing Center for Infectious Disease"/>
            <person name="Wu L."/>
            <person name="Ma J."/>
        </authorList>
    </citation>
    <scope>NUCLEOTIDE SEQUENCE [LARGE SCALE GENOMIC DNA]</scope>
    <source>
        <strain evidence="2 3">GX26</strain>
    </source>
</reference>
<sequence>MHAFVYGTLTDPDRVSEVLGDRAWSFAGDATLRGLHRVDGRYPTLAPGGEVDGRLLETDAVDALDAYEGVARGLYVRVAVPTTGFEGASAAVYVGDPDRLDVAESVAWPGDDDLAARVRRYVDANDVSIAPR</sequence>
<dbReference type="InterPro" id="IPR013024">
    <property type="entry name" value="GGCT-like"/>
</dbReference>
<accession>A0ABD5V8Z9</accession>
<dbReference type="SUPFAM" id="SSF110857">
    <property type="entry name" value="Gamma-glutamyl cyclotransferase-like"/>
    <property type="match status" value="1"/>
</dbReference>
<proteinExistence type="predicted"/>
<organism evidence="2 3">
    <name type="scientific">Halorubellus litoreus</name>
    <dbReference type="NCBI Taxonomy" id="755308"/>
    <lineage>
        <taxon>Archaea</taxon>
        <taxon>Methanobacteriati</taxon>
        <taxon>Methanobacteriota</taxon>
        <taxon>Stenosarchaea group</taxon>
        <taxon>Halobacteria</taxon>
        <taxon>Halobacteriales</taxon>
        <taxon>Halorubellaceae</taxon>
        <taxon>Halorubellus</taxon>
    </lineage>
</organism>
<evidence type="ECO:0000313" key="2">
    <source>
        <dbReference type="EMBL" id="MFC6951889.1"/>
    </source>
</evidence>
<dbReference type="EMBL" id="JBHSXN010000001">
    <property type="protein sequence ID" value="MFC6951889.1"/>
    <property type="molecule type" value="Genomic_DNA"/>
</dbReference>
<name>A0ABD5V8Z9_9EURY</name>
<dbReference type="AlphaFoldDB" id="A0ABD5V8Z9"/>
<evidence type="ECO:0000313" key="3">
    <source>
        <dbReference type="Proteomes" id="UP001596395"/>
    </source>
</evidence>
<dbReference type="RefSeq" id="WP_379762003.1">
    <property type="nucleotide sequence ID" value="NZ_JAZAQL010000001.1"/>
</dbReference>
<dbReference type="InterPro" id="IPR036568">
    <property type="entry name" value="GGCT-like_sf"/>
</dbReference>